<reference evidence="2" key="1">
    <citation type="submission" date="2022-11" db="EMBL/GenBank/DDBJ databases">
        <authorList>
            <person name="Petersen C."/>
        </authorList>
    </citation>
    <scope>NUCLEOTIDE SEQUENCE</scope>
    <source>
        <strain evidence="2">IBT 34128</strain>
    </source>
</reference>
<keyword evidence="3" id="KW-1185">Reference proteome</keyword>
<evidence type="ECO:0000256" key="1">
    <source>
        <dbReference type="SAM" id="MobiDB-lite"/>
    </source>
</evidence>
<dbReference type="Proteomes" id="UP001141434">
    <property type="component" value="Unassembled WGS sequence"/>
</dbReference>
<dbReference type="EMBL" id="JAPMSZ010000009">
    <property type="protein sequence ID" value="KAJ5092491.1"/>
    <property type="molecule type" value="Genomic_DNA"/>
</dbReference>
<organism evidence="2 3">
    <name type="scientific">Penicillium alfredii</name>
    <dbReference type="NCBI Taxonomy" id="1506179"/>
    <lineage>
        <taxon>Eukaryota</taxon>
        <taxon>Fungi</taxon>
        <taxon>Dikarya</taxon>
        <taxon>Ascomycota</taxon>
        <taxon>Pezizomycotina</taxon>
        <taxon>Eurotiomycetes</taxon>
        <taxon>Eurotiomycetidae</taxon>
        <taxon>Eurotiales</taxon>
        <taxon>Aspergillaceae</taxon>
        <taxon>Penicillium</taxon>
    </lineage>
</organism>
<dbReference type="InterPro" id="IPR021822">
    <property type="entry name" value="DUF3405"/>
</dbReference>
<evidence type="ECO:0000313" key="3">
    <source>
        <dbReference type="Proteomes" id="UP001141434"/>
    </source>
</evidence>
<reference evidence="2" key="2">
    <citation type="journal article" date="2023" name="IMA Fungus">
        <title>Comparative genomic study of the Penicillium genus elucidates a diverse pangenome and 15 lateral gene transfer events.</title>
        <authorList>
            <person name="Petersen C."/>
            <person name="Sorensen T."/>
            <person name="Nielsen M.R."/>
            <person name="Sondergaard T.E."/>
            <person name="Sorensen J.L."/>
            <person name="Fitzpatrick D.A."/>
            <person name="Frisvad J.C."/>
            <person name="Nielsen K.L."/>
        </authorList>
    </citation>
    <scope>NUCLEOTIDE SEQUENCE</scope>
    <source>
        <strain evidence="2">IBT 34128</strain>
    </source>
</reference>
<feature type="non-terminal residue" evidence="2">
    <location>
        <position position="1"/>
    </location>
</feature>
<dbReference type="GeneID" id="81397055"/>
<dbReference type="PANTHER" id="PTHR36205">
    <property type="entry name" value="CHROMOSOME 19, WHOLE GENOME SHOTGUN SEQUENCE"/>
    <property type="match status" value="1"/>
</dbReference>
<gene>
    <name evidence="2" type="ORF">NUU61_007361</name>
</gene>
<proteinExistence type="predicted"/>
<dbReference type="Pfam" id="PF11885">
    <property type="entry name" value="DUF3405"/>
    <property type="match status" value="1"/>
</dbReference>
<feature type="region of interest" description="Disordered" evidence="1">
    <location>
        <begin position="215"/>
        <end position="249"/>
    </location>
</feature>
<evidence type="ECO:0000313" key="2">
    <source>
        <dbReference type="EMBL" id="KAJ5092491.1"/>
    </source>
</evidence>
<protein>
    <submittedName>
        <fullName evidence="2">Uncharacterized protein</fullName>
    </submittedName>
</protein>
<accession>A0A9W9K4N6</accession>
<name>A0A9W9K4N6_9EURO</name>
<dbReference type="OrthoDB" id="3353407at2759"/>
<feature type="region of interest" description="Disordered" evidence="1">
    <location>
        <begin position="39"/>
        <end position="72"/>
    </location>
</feature>
<dbReference type="PANTHER" id="PTHR36205:SF4">
    <property type="match status" value="1"/>
</dbReference>
<comment type="caution">
    <text evidence="2">The sequence shown here is derived from an EMBL/GenBank/DDBJ whole genome shotgun (WGS) entry which is preliminary data.</text>
</comment>
<sequence>MRRLRRLPWQFIFLSLFFFVLFFKLRLVPGGSVSIERAAPTPPRDDVAIPASDFNSYDPTSEPGGVGTVNDFREPRFYSGGTRFLIGSPNTTRYPTPAIFDPYPEYNSKEWSKQWQGTFRPCTGPRGKTLDRTRSEDMMSVYPGTQQGFPRPVFGSQEALGLRSDVCTDRYGRYGPYGFGDNEPEHTGLMKRRNVDWDAVNWGALQSQCYERNAGRYNPAQPDQHYGQHIMSLNSPKPPQPASPPDSLSYKSRSAVILRASEDMKWNPSHQQYMRSLIMELSLHSGSEYQVFFLVDVHNEELDIEHDPEAVQRAMANIPPEFRDMTVLFNTRLMRQWYPRVNEYRAIFQHLQALQVFAQMYPEFDHYWQLEVDGRVMGHTYHFLEQAIEFAKQQPRKHLWERNAYCYAPGAHGTWKEFTQNVAKDLQGKKTVWGPVAVQGIQPQGPSPPVPHPEDDQFEWGVGEEADLITFLPIFNPTQTNWTFPWMLWNLPRDTPRRASPITQWRVSRRLLNAMHQAELDGMAFGSELSAPSWALLHGFKAVHVPHPIYMDGKWSPTELARIFNKGPPENINGEPDSIWNWDLGSIHLWYRMTYMFSTQTAEDLFRRWMGYPVDPILLHQGIRPEYRPGRYWDDGGSVDEPKYGRLCFPPMLLHAIKNPDLPMIPGEAVNTFSLGIESLNWKEWDWMRFPDTPIAPNVAGQQGQ</sequence>
<dbReference type="AlphaFoldDB" id="A0A9W9K4N6"/>
<dbReference type="RefSeq" id="XP_056510686.1">
    <property type="nucleotide sequence ID" value="XM_056657886.1"/>
</dbReference>